<name>A0A0F9A1P4_9ZZZZ</name>
<protein>
    <submittedName>
        <fullName evidence="1">Uncharacterized protein</fullName>
    </submittedName>
</protein>
<comment type="caution">
    <text evidence="1">The sequence shown here is derived from an EMBL/GenBank/DDBJ whole genome shotgun (WGS) entry which is preliminary data.</text>
</comment>
<sequence>MNPKTITLLLIALLLISGCTSSFQNCKTTCYWAFNEDDRFLYNTTCDDRILFEHFTNSTPKYISCEKTDINKLREFCFNECKPK</sequence>
<organism evidence="1">
    <name type="scientific">marine sediment metagenome</name>
    <dbReference type="NCBI Taxonomy" id="412755"/>
    <lineage>
        <taxon>unclassified sequences</taxon>
        <taxon>metagenomes</taxon>
        <taxon>ecological metagenomes</taxon>
    </lineage>
</organism>
<evidence type="ECO:0000313" key="1">
    <source>
        <dbReference type="EMBL" id="KKK92015.1"/>
    </source>
</evidence>
<dbReference type="PROSITE" id="PS51257">
    <property type="entry name" value="PROKAR_LIPOPROTEIN"/>
    <property type="match status" value="1"/>
</dbReference>
<reference evidence="1" key="1">
    <citation type="journal article" date="2015" name="Nature">
        <title>Complex archaea that bridge the gap between prokaryotes and eukaryotes.</title>
        <authorList>
            <person name="Spang A."/>
            <person name="Saw J.H."/>
            <person name="Jorgensen S.L."/>
            <person name="Zaremba-Niedzwiedzka K."/>
            <person name="Martijn J."/>
            <person name="Lind A.E."/>
            <person name="van Eijk R."/>
            <person name="Schleper C."/>
            <person name="Guy L."/>
            <person name="Ettema T.J."/>
        </authorList>
    </citation>
    <scope>NUCLEOTIDE SEQUENCE</scope>
</reference>
<accession>A0A0F9A1P4</accession>
<proteinExistence type="predicted"/>
<gene>
    <name evidence="1" type="ORF">LCGC14_2707160</name>
</gene>
<dbReference type="AlphaFoldDB" id="A0A0F9A1P4"/>
<dbReference type="EMBL" id="LAZR01048400">
    <property type="protein sequence ID" value="KKK92015.1"/>
    <property type="molecule type" value="Genomic_DNA"/>
</dbReference>